<accession>A0AAE3AGW8</accession>
<dbReference type="AlphaFoldDB" id="A0AAE3AGW8"/>
<dbReference type="EMBL" id="JAJEPW010000026">
    <property type="protein sequence ID" value="MCC2129776.1"/>
    <property type="molecule type" value="Genomic_DNA"/>
</dbReference>
<gene>
    <name evidence="1" type="ORF">LKD37_09635</name>
</gene>
<protein>
    <submittedName>
        <fullName evidence="1">Uncharacterized protein</fullName>
    </submittedName>
</protein>
<dbReference type="RefSeq" id="WP_302929014.1">
    <property type="nucleotide sequence ID" value="NZ_JAJEPW010000026.1"/>
</dbReference>
<evidence type="ECO:0000313" key="2">
    <source>
        <dbReference type="Proteomes" id="UP001199319"/>
    </source>
</evidence>
<sequence length="223" mass="25107">MEEHTLKGEYISVLKDGRLSYGGSQRWSDSPVLRGYGCGVIAALDLLLYLARQREVGSARTMPAGGPVPWTLYDRWARQLSRRYMPAVPPVGTNGWAIALGLNAVFLRQGIPLRASWGVSRDRLWTRMGELLDRDVPVILSIGRNFPRVWRNVETAFYTPGRESGPPACSTNAHFVTVTAMDEDYLTVSSWGHPYRLSREEFDAYRREASASLLCTILDVREK</sequence>
<name>A0AAE3AGW8_9FIRM</name>
<dbReference type="Proteomes" id="UP001199319">
    <property type="component" value="Unassembled WGS sequence"/>
</dbReference>
<comment type="caution">
    <text evidence="1">The sequence shown here is derived from an EMBL/GenBank/DDBJ whole genome shotgun (WGS) entry which is preliminary data.</text>
</comment>
<reference evidence="1" key="1">
    <citation type="submission" date="2021-10" db="EMBL/GenBank/DDBJ databases">
        <title>Anaerobic single-cell dispensing facilitates the cultivation of human gut bacteria.</title>
        <authorList>
            <person name="Afrizal A."/>
        </authorList>
    </citation>
    <scope>NUCLEOTIDE SEQUENCE</scope>
    <source>
        <strain evidence="1">CLA-AA-H272</strain>
    </source>
</reference>
<evidence type="ECO:0000313" key="1">
    <source>
        <dbReference type="EMBL" id="MCC2129776.1"/>
    </source>
</evidence>
<organism evidence="1 2">
    <name type="scientific">Brotocaccenecus cirricatena</name>
    <dbReference type="NCBI Taxonomy" id="3064195"/>
    <lineage>
        <taxon>Bacteria</taxon>
        <taxon>Bacillati</taxon>
        <taxon>Bacillota</taxon>
        <taxon>Clostridia</taxon>
        <taxon>Eubacteriales</taxon>
        <taxon>Oscillospiraceae</taxon>
        <taxon>Brotocaccenecus</taxon>
    </lineage>
</organism>
<proteinExistence type="predicted"/>
<keyword evidence="2" id="KW-1185">Reference proteome</keyword>